<evidence type="ECO:0000313" key="3">
    <source>
        <dbReference type="Proteomes" id="UP000789396"/>
    </source>
</evidence>
<dbReference type="EMBL" id="CAJVPZ010001211">
    <property type="protein sequence ID" value="CAG8486836.1"/>
    <property type="molecule type" value="Genomic_DNA"/>
</dbReference>
<evidence type="ECO:0000256" key="1">
    <source>
        <dbReference type="SAM" id="MobiDB-lite"/>
    </source>
</evidence>
<name>A0A9N8ZB82_9GLOM</name>
<dbReference type="AlphaFoldDB" id="A0A9N8ZB82"/>
<protein>
    <submittedName>
        <fullName evidence="2">17149_t:CDS:1</fullName>
    </submittedName>
</protein>
<keyword evidence="3" id="KW-1185">Reference proteome</keyword>
<sequence length="46" mass="5417">MDLYDQMIINEDRSDREAEQESDYRSNKEREPSSAELVQQLITILG</sequence>
<comment type="caution">
    <text evidence="2">The sequence shown here is derived from an EMBL/GenBank/DDBJ whole genome shotgun (WGS) entry which is preliminary data.</text>
</comment>
<proteinExistence type="predicted"/>
<organism evidence="2 3">
    <name type="scientific">Racocetra fulgida</name>
    <dbReference type="NCBI Taxonomy" id="60492"/>
    <lineage>
        <taxon>Eukaryota</taxon>
        <taxon>Fungi</taxon>
        <taxon>Fungi incertae sedis</taxon>
        <taxon>Mucoromycota</taxon>
        <taxon>Glomeromycotina</taxon>
        <taxon>Glomeromycetes</taxon>
        <taxon>Diversisporales</taxon>
        <taxon>Gigasporaceae</taxon>
        <taxon>Racocetra</taxon>
    </lineage>
</organism>
<feature type="region of interest" description="Disordered" evidence="1">
    <location>
        <begin position="1"/>
        <end position="36"/>
    </location>
</feature>
<dbReference type="Proteomes" id="UP000789396">
    <property type="component" value="Unassembled WGS sequence"/>
</dbReference>
<gene>
    <name evidence="2" type="ORF">RFULGI_LOCUS1801</name>
</gene>
<accession>A0A9N8ZB82</accession>
<reference evidence="2" key="1">
    <citation type="submission" date="2021-06" db="EMBL/GenBank/DDBJ databases">
        <authorList>
            <person name="Kallberg Y."/>
            <person name="Tangrot J."/>
            <person name="Rosling A."/>
        </authorList>
    </citation>
    <scope>NUCLEOTIDE SEQUENCE</scope>
    <source>
        <strain evidence="2">IN212</strain>
    </source>
</reference>
<feature type="compositionally biased region" description="Basic and acidic residues" evidence="1">
    <location>
        <begin position="10"/>
        <end position="33"/>
    </location>
</feature>
<evidence type="ECO:0000313" key="2">
    <source>
        <dbReference type="EMBL" id="CAG8486836.1"/>
    </source>
</evidence>